<dbReference type="GO" id="GO:0055085">
    <property type="term" value="P:transmembrane transport"/>
    <property type="evidence" value="ECO:0007669"/>
    <property type="project" value="InterPro"/>
</dbReference>
<dbReference type="InterPro" id="IPR037294">
    <property type="entry name" value="ABC_BtuC-like"/>
</dbReference>
<feature type="transmembrane region" description="Helical" evidence="7">
    <location>
        <begin position="131"/>
        <end position="154"/>
    </location>
</feature>
<comment type="caution">
    <text evidence="8">The sequence shown here is derived from an EMBL/GenBank/DDBJ whole genome shotgun (WGS) entry which is preliminary data.</text>
</comment>
<proteinExistence type="inferred from homology"/>
<dbReference type="SUPFAM" id="SSF81345">
    <property type="entry name" value="ABC transporter involved in vitamin B12 uptake, BtuC"/>
    <property type="match status" value="1"/>
</dbReference>
<comment type="subcellular location">
    <subcellularLocation>
        <location evidence="6">Cell membrane</location>
        <topology evidence="6">Multi-pass membrane protein</topology>
    </subcellularLocation>
    <subcellularLocation>
        <location evidence="1">Membrane</location>
        <topology evidence="1">Multi-pass membrane protein</topology>
    </subcellularLocation>
</comment>
<comment type="similarity">
    <text evidence="2 6">Belongs to the ABC-3 integral membrane protein family.</text>
</comment>
<evidence type="ECO:0000313" key="8">
    <source>
        <dbReference type="EMBL" id="HED11144.1"/>
    </source>
</evidence>
<evidence type="ECO:0000256" key="1">
    <source>
        <dbReference type="ARBA" id="ARBA00004141"/>
    </source>
</evidence>
<dbReference type="Proteomes" id="UP000886005">
    <property type="component" value="Unassembled WGS sequence"/>
</dbReference>
<gene>
    <name evidence="8" type="ORF">ENJ10_10685</name>
</gene>
<feature type="transmembrane region" description="Helical" evidence="7">
    <location>
        <begin position="251"/>
        <end position="271"/>
    </location>
</feature>
<dbReference type="PANTHER" id="PTHR30477">
    <property type="entry name" value="ABC-TRANSPORTER METAL-BINDING PROTEIN"/>
    <property type="match status" value="1"/>
</dbReference>
<feature type="transmembrane region" description="Helical" evidence="7">
    <location>
        <begin position="94"/>
        <end position="111"/>
    </location>
</feature>
<keyword evidence="5 7" id="KW-0472">Membrane</keyword>
<dbReference type="Gene3D" id="1.10.3470.10">
    <property type="entry name" value="ABC transporter involved in vitamin B12 uptake, BtuC"/>
    <property type="match status" value="1"/>
</dbReference>
<dbReference type="InterPro" id="IPR001626">
    <property type="entry name" value="ABC_TroCD"/>
</dbReference>
<evidence type="ECO:0000256" key="2">
    <source>
        <dbReference type="ARBA" id="ARBA00008034"/>
    </source>
</evidence>
<reference evidence="8" key="1">
    <citation type="journal article" date="2020" name="mSystems">
        <title>Genome- and Community-Level Interaction Insights into Carbon Utilization and Element Cycling Functions of Hydrothermarchaeota in Hydrothermal Sediment.</title>
        <authorList>
            <person name="Zhou Z."/>
            <person name="Liu Y."/>
            <person name="Xu W."/>
            <person name="Pan J."/>
            <person name="Luo Z.H."/>
            <person name="Li M."/>
        </authorList>
    </citation>
    <scope>NUCLEOTIDE SEQUENCE [LARGE SCALE GENOMIC DNA]</scope>
    <source>
        <strain evidence="8">HyVt-456</strain>
    </source>
</reference>
<evidence type="ECO:0000256" key="5">
    <source>
        <dbReference type="ARBA" id="ARBA00023136"/>
    </source>
</evidence>
<dbReference type="GO" id="GO:0043190">
    <property type="term" value="C:ATP-binding cassette (ABC) transporter complex"/>
    <property type="evidence" value="ECO:0007669"/>
    <property type="project" value="InterPro"/>
</dbReference>
<name>A0A7V1M0S1_CALAY</name>
<keyword evidence="6" id="KW-0813">Transport</keyword>
<dbReference type="PANTHER" id="PTHR30477:SF19">
    <property type="entry name" value="METAL ABC TRANSPORTER PERMEASE"/>
    <property type="match status" value="1"/>
</dbReference>
<dbReference type="Pfam" id="PF00950">
    <property type="entry name" value="ABC-3"/>
    <property type="match status" value="1"/>
</dbReference>
<keyword evidence="3 6" id="KW-0812">Transmembrane</keyword>
<feature type="transmembrane region" description="Helical" evidence="7">
    <location>
        <begin position="6"/>
        <end position="28"/>
    </location>
</feature>
<dbReference type="EMBL" id="DRLD01000297">
    <property type="protein sequence ID" value="HED11144.1"/>
    <property type="molecule type" value="Genomic_DNA"/>
</dbReference>
<feature type="transmembrane region" description="Helical" evidence="7">
    <location>
        <begin position="224"/>
        <end position="245"/>
    </location>
</feature>
<accession>A0A7V1M0S1</accession>
<evidence type="ECO:0000256" key="7">
    <source>
        <dbReference type="SAM" id="Phobius"/>
    </source>
</evidence>
<evidence type="ECO:0000256" key="6">
    <source>
        <dbReference type="RuleBase" id="RU003943"/>
    </source>
</evidence>
<evidence type="ECO:0000256" key="3">
    <source>
        <dbReference type="ARBA" id="ARBA00022692"/>
    </source>
</evidence>
<keyword evidence="4 7" id="KW-1133">Transmembrane helix</keyword>
<organism evidence="8">
    <name type="scientific">Caldithrix abyssi</name>
    <dbReference type="NCBI Taxonomy" id="187145"/>
    <lineage>
        <taxon>Bacteria</taxon>
        <taxon>Pseudomonadati</taxon>
        <taxon>Calditrichota</taxon>
        <taxon>Calditrichia</taxon>
        <taxon>Calditrichales</taxon>
        <taxon>Calditrichaceae</taxon>
        <taxon>Caldithrix</taxon>
    </lineage>
</organism>
<feature type="transmembrane region" description="Helical" evidence="7">
    <location>
        <begin position="283"/>
        <end position="301"/>
    </location>
</feature>
<dbReference type="AlphaFoldDB" id="A0A7V1M0S1"/>
<evidence type="ECO:0000256" key="4">
    <source>
        <dbReference type="ARBA" id="ARBA00022989"/>
    </source>
</evidence>
<dbReference type="GO" id="GO:0010043">
    <property type="term" value="P:response to zinc ion"/>
    <property type="evidence" value="ECO:0007669"/>
    <property type="project" value="TreeGrafter"/>
</dbReference>
<feature type="transmembrane region" description="Helical" evidence="7">
    <location>
        <begin position="35"/>
        <end position="58"/>
    </location>
</feature>
<protein>
    <submittedName>
        <fullName evidence="8">Metal ABC transporter permease</fullName>
    </submittedName>
</protein>
<feature type="transmembrane region" description="Helical" evidence="7">
    <location>
        <begin position="64"/>
        <end position="82"/>
    </location>
</feature>
<sequence>MTHDLWDILGPAFFELLILVGIHSYLGLHVIKRKVIFVDLALAQFAALGTTVGFLFGIMPTGTGAYWFSLGFAILGAAVFSLSRFKNEKIPQEAVIGLTYALAAAVAILVIDKAPHGAEHIKELLTGSILWVKWSTIGKAALVYSAVGIFHYFLRHKFLLISENPQKAYAQGLSVRLWDFLFYMSFAVVITHSVGTAGVLLVFVFLVVPAITSIMITDVLWKQLLIGWGMGVVVSVAGLYISYVYDLPSGPAVVAFYGLVLLLVALVLYVIRSAGRGRALMNILYGLVALLLIVVLFRALGRHYQARDAHHEHKEPAVAEEAWNPEEMDDGTLREKLSAVSDVSLLDKLYHRTEDAHIRILIAGRLGELDPHLGRDKLEEIRRESPYPFIREEALEAMNRLRK</sequence>